<evidence type="ECO:0000256" key="1">
    <source>
        <dbReference type="SAM" id="MobiDB-lite"/>
    </source>
</evidence>
<sequence length="400" mass="44967">MSLVFSNRVRTDASPCGHSESTFAFLDRVAGPYWEQVRELIEKWVAHLPVECCADVIGRLRSPDYAQHASAYWELHLHETSRSSGFDVVVHPQVTGSPRQPDFLVSRGDDSFYVEATCLVSKATDPGASARKRQVYDALDSISCPNFFLQIDVNRVGPADLPTKPLRRRLEAWVRTLDPDPIVVDDHYLDFGESFEWSHAGWELRFRPFPVSAGARGRPGHRPLGIFGPVEAAWINDDQTLRGALQDKGSAYGELDRPLVIAVNSFALSHDDYDTMNALYGTEQITISLTDRNAPPVPSRKPDGYWLAGTWAHQHVAGILIGRSIAEYRPTATPTFWVHPEPVEAVQPLPVWRAAEPVDDHIEYREPPRPFTSCSGCPRSGRPASRSRRRCWHELRKPTQ</sequence>
<dbReference type="EMBL" id="JACCAC010000001">
    <property type="protein sequence ID" value="NYG54357.1"/>
    <property type="molecule type" value="Genomic_DNA"/>
</dbReference>
<gene>
    <name evidence="2" type="ORF">BJ989_000661</name>
</gene>
<evidence type="ECO:0000313" key="3">
    <source>
        <dbReference type="Proteomes" id="UP000544110"/>
    </source>
</evidence>
<proteinExistence type="predicted"/>
<feature type="region of interest" description="Disordered" evidence="1">
    <location>
        <begin position="366"/>
        <end position="400"/>
    </location>
</feature>
<evidence type="ECO:0000313" key="2">
    <source>
        <dbReference type="EMBL" id="NYG54357.1"/>
    </source>
</evidence>
<protein>
    <submittedName>
        <fullName evidence="2">Uncharacterized protein</fullName>
    </submittedName>
</protein>
<feature type="compositionally biased region" description="Low complexity" evidence="1">
    <location>
        <begin position="375"/>
        <end position="384"/>
    </location>
</feature>
<comment type="caution">
    <text evidence="2">The sequence shown here is derived from an EMBL/GenBank/DDBJ whole genome shotgun (WGS) entry which is preliminary data.</text>
</comment>
<accession>A0A7Y9UKV4</accession>
<reference evidence="2 3" key="1">
    <citation type="submission" date="2020-07" db="EMBL/GenBank/DDBJ databases">
        <title>Sequencing the genomes of 1000 actinobacteria strains.</title>
        <authorList>
            <person name="Klenk H.-P."/>
        </authorList>
    </citation>
    <scope>NUCLEOTIDE SEQUENCE [LARGE SCALE GENOMIC DNA]</scope>
    <source>
        <strain evidence="2 3">DSM 24552</strain>
    </source>
</reference>
<name>A0A7Y9UKV4_9ACTN</name>
<dbReference type="AlphaFoldDB" id="A0A7Y9UKV4"/>
<dbReference type="Proteomes" id="UP000544110">
    <property type="component" value="Unassembled WGS sequence"/>
</dbReference>
<keyword evidence="3" id="KW-1185">Reference proteome</keyword>
<organism evidence="2 3">
    <name type="scientific">Nocardioides perillae</name>
    <dbReference type="NCBI Taxonomy" id="1119534"/>
    <lineage>
        <taxon>Bacteria</taxon>
        <taxon>Bacillati</taxon>
        <taxon>Actinomycetota</taxon>
        <taxon>Actinomycetes</taxon>
        <taxon>Propionibacteriales</taxon>
        <taxon>Nocardioidaceae</taxon>
        <taxon>Nocardioides</taxon>
    </lineage>
</organism>
<dbReference type="RefSeq" id="WP_179516993.1">
    <property type="nucleotide sequence ID" value="NZ_JACCAC010000001.1"/>
</dbReference>